<dbReference type="Gene3D" id="1.10.540.10">
    <property type="entry name" value="Acyl-CoA dehydrogenase/oxidase, N-terminal domain"/>
    <property type="match status" value="1"/>
</dbReference>
<feature type="domain" description="Acyl-CoA dehydrogenase/oxidase N-terminal" evidence="9">
    <location>
        <begin position="21"/>
        <end position="137"/>
    </location>
</feature>
<evidence type="ECO:0000256" key="2">
    <source>
        <dbReference type="ARBA" id="ARBA00009347"/>
    </source>
</evidence>
<proteinExistence type="inferred from homology"/>
<dbReference type="Gene3D" id="1.20.140.10">
    <property type="entry name" value="Butyryl-CoA Dehydrogenase, subunit A, domain 3"/>
    <property type="match status" value="1"/>
</dbReference>
<dbReference type="AlphaFoldDB" id="A0A372LXN1"/>
<protein>
    <submittedName>
        <fullName evidence="10">Acyl-CoA dehydrogenase</fullName>
    </submittedName>
</protein>
<dbReference type="InterPro" id="IPR036250">
    <property type="entry name" value="AcylCo_DH-like_C"/>
</dbReference>
<comment type="cofactor">
    <cofactor evidence="1 6">
        <name>FAD</name>
        <dbReference type="ChEBI" id="CHEBI:57692"/>
    </cofactor>
</comment>
<dbReference type="Proteomes" id="UP000263094">
    <property type="component" value="Unassembled WGS sequence"/>
</dbReference>
<dbReference type="PANTHER" id="PTHR43292:SF3">
    <property type="entry name" value="ACYL-COA DEHYDROGENASE FADE29"/>
    <property type="match status" value="1"/>
</dbReference>
<dbReference type="Pfam" id="PF02770">
    <property type="entry name" value="Acyl-CoA_dh_M"/>
    <property type="match status" value="1"/>
</dbReference>
<dbReference type="InterPro" id="IPR037069">
    <property type="entry name" value="AcylCoA_DH/ox_N_sf"/>
</dbReference>
<gene>
    <name evidence="10" type="ORF">DY218_27895</name>
</gene>
<evidence type="ECO:0000259" key="7">
    <source>
        <dbReference type="Pfam" id="PF00441"/>
    </source>
</evidence>
<dbReference type="Pfam" id="PF02771">
    <property type="entry name" value="Acyl-CoA_dh_N"/>
    <property type="match status" value="1"/>
</dbReference>
<dbReference type="RefSeq" id="WP_128558898.1">
    <property type="nucleotide sequence ID" value="NZ_QUAK01000202.1"/>
</dbReference>
<sequence>MSTDTASTPRGTAADGDHWFTPEQHAFRRQVREFFAEDRVRKAVDALAEHAPREESGLLDVYRWLGERGWLAAAWPREYGGLGLSPVEAGIVLEEMILHGVPEDQHVLSIDTVGQFLLEVGTPEQRDRHLPPLARGEQIATVLFSEPHCGSDLAALRTAAVPDGDGWRLSGRKIYNQKSQFAEWALCAARTTDGPVKYHGITLFLVPLRSPGIVISPVWSMGDERFNEIVIEDVRLTRDHIVGGIDQGWDLLNDMLLLERTGMDFQAKLRRWLDSTIADARRTGRIREPAYAQRLVDLDARLEAGRALAWRMVRARAEGRADPVASAAAKWFVTQQSDELVRFGSEVTGLDGLLSGWDAEALDLGRPESVYRQSPAHTLASGTSEVMLHIIAASGLELFS</sequence>
<evidence type="ECO:0000256" key="6">
    <source>
        <dbReference type="RuleBase" id="RU362125"/>
    </source>
</evidence>
<dbReference type="InterPro" id="IPR009075">
    <property type="entry name" value="AcylCo_DH/oxidase_C"/>
</dbReference>
<evidence type="ECO:0000313" key="11">
    <source>
        <dbReference type="Proteomes" id="UP000263094"/>
    </source>
</evidence>
<dbReference type="InterPro" id="IPR046373">
    <property type="entry name" value="Acyl-CoA_Oxase/DH_mid-dom_sf"/>
</dbReference>
<comment type="caution">
    <text evidence="10">The sequence shown here is derived from an EMBL/GenBank/DDBJ whole genome shotgun (WGS) entry which is preliminary data.</text>
</comment>
<dbReference type="GO" id="GO:0016627">
    <property type="term" value="F:oxidoreductase activity, acting on the CH-CH group of donors"/>
    <property type="evidence" value="ECO:0007669"/>
    <property type="project" value="InterPro"/>
</dbReference>
<dbReference type="InterPro" id="IPR013786">
    <property type="entry name" value="AcylCoA_DH/ox_N"/>
</dbReference>
<dbReference type="GO" id="GO:0050660">
    <property type="term" value="F:flavin adenine dinucleotide binding"/>
    <property type="evidence" value="ECO:0007669"/>
    <property type="project" value="InterPro"/>
</dbReference>
<name>A0A372LXN1_9ACTN</name>
<dbReference type="InterPro" id="IPR009100">
    <property type="entry name" value="AcylCoA_DH/oxidase_NM_dom_sf"/>
</dbReference>
<dbReference type="OrthoDB" id="3778631at2"/>
<comment type="similarity">
    <text evidence="2 6">Belongs to the acyl-CoA dehydrogenase family.</text>
</comment>
<organism evidence="10 11">
    <name type="scientific">Streptomyces triticagri</name>
    <dbReference type="NCBI Taxonomy" id="2293568"/>
    <lineage>
        <taxon>Bacteria</taxon>
        <taxon>Bacillati</taxon>
        <taxon>Actinomycetota</taxon>
        <taxon>Actinomycetes</taxon>
        <taxon>Kitasatosporales</taxon>
        <taxon>Streptomycetaceae</taxon>
        <taxon>Streptomyces</taxon>
    </lineage>
</organism>
<keyword evidence="4 6" id="KW-0274">FAD</keyword>
<dbReference type="SUPFAM" id="SSF47203">
    <property type="entry name" value="Acyl-CoA dehydrogenase C-terminal domain-like"/>
    <property type="match status" value="1"/>
</dbReference>
<keyword evidence="3 6" id="KW-0285">Flavoprotein</keyword>
<evidence type="ECO:0000313" key="10">
    <source>
        <dbReference type="EMBL" id="RFU83414.1"/>
    </source>
</evidence>
<dbReference type="InterPro" id="IPR006091">
    <property type="entry name" value="Acyl-CoA_Oxase/DH_mid-dom"/>
</dbReference>
<evidence type="ECO:0000256" key="1">
    <source>
        <dbReference type="ARBA" id="ARBA00001974"/>
    </source>
</evidence>
<dbReference type="SUPFAM" id="SSF56645">
    <property type="entry name" value="Acyl-CoA dehydrogenase NM domain-like"/>
    <property type="match status" value="1"/>
</dbReference>
<keyword evidence="11" id="KW-1185">Reference proteome</keyword>
<dbReference type="Gene3D" id="2.40.110.10">
    <property type="entry name" value="Butyryl-CoA Dehydrogenase, subunit A, domain 2"/>
    <property type="match status" value="1"/>
</dbReference>
<dbReference type="Pfam" id="PF00441">
    <property type="entry name" value="Acyl-CoA_dh_1"/>
    <property type="match status" value="1"/>
</dbReference>
<dbReference type="InterPro" id="IPR052161">
    <property type="entry name" value="Mycobact_Acyl-CoA_DH"/>
</dbReference>
<dbReference type="PANTHER" id="PTHR43292">
    <property type="entry name" value="ACYL-COA DEHYDROGENASE"/>
    <property type="match status" value="1"/>
</dbReference>
<feature type="domain" description="Acyl-CoA oxidase/dehydrogenase middle" evidence="8">
    <location>
        <begin position="143"/>
        <end position="234"/>
    </location>
</feature>
<keyword evidence="5 6" id="KW-0560">Oxidoreductase</keyword>
<evidence type="ECO:0000256" key="5">
    <source>
        <dbReference type="ARBA" id="ARBA00023002"/>
    </source>
</evidence>
<dbReference type="EMBL" id="QUAK01000202">
    <property type="protein sequence ID" value="RFU83414.1"/>
    <property type="molecule type" value="Genomic_DNA"/>
</dbReference>
<evidence type="ECO:0000256" key="3">
    <source>
        <dbReference type="ARBA" id="ARBA00022630"/>
    </source>
</evidence>
<dbReference type="GO" id="GO:0005886">
    <property type="term" value="C:plasma membrane"/>
    <property type="evidence" value="ECO:0007669"/>
    <property type="project" value="TreeGrafter"/>
</dbReference>
<feature type="domain" description="Acyl-CoA dehydrogenase/oxidase C-terminal" evidence="7">
    <location>
        <begin position="246"/>
        <end position="394"/>
    </location>
</feature>
<evidence type="ECO:0000256" key="4">
    <source>
        <dbReference type="ARBA" id="ARBA00022827"/>
    </source>
</evidence>
<accession>A0A372LXN1</accession>
<evidence type="ECO:0000259" key="8">
    <source>
        <dbReference type="Pfam" id="PF02770"/>
    </source>
</evidence>
<evidence type="ECO:0000259" key="9">
    <source>
        <dbReference type="Pfam" id="PF02771"/>
    </source>
</evidence>
<reference evidence="10 11" key="1">
    <citation type="submission" date="2018-08" db="EMBL/GenBank/DDBJ databases">
        <title>Isolation, diversity and antifungal activity of Actinobacteria from wheat.</title>
        <authorList>
            <person name="Han C."/>
        </authorList>
    </citation>
    <scope>NUCLEOTIDE SEQUENCE [LARGE SCALE GENOMIC DNA]</scope>
    <source>
        <strain evidence="10 11">NEAU-YY421</strain>
    </source>
</reference>